<evidence type="ECO:0000313" key="2">
    <source>
        <dbReference type="Proteomes" id="UP000821853"/>
    </source>
</evidence>
<dbReference type="SUPFAM" id="SSF55486">
    <property type="entry name" value="Metalloproteases ('zincins'), catalytic domain"/>
    <property type="match status" value="1"/>
</dbReference>
<dbReference type="Proteomes" id="UP000821853">
    <property type="component" value="Chromosome 2"/>
</dbReference>
<reference evidence="1 2" key="1">
    <citation type="journal article" date="2020" name="Cell">
        <title>Large-Scale Comparative Analyses of Tick Genomes Elucidate Their Genetic Diversity and Vector Capacities.</title>
        <authorList>
            <consortium name="Tick Genome and Microbiome Consortium (TIGMIC)"/>
            <person name="Jia N."/>
            <person name="Wang J."/>
            <person name="Shi W."/>
            <person name="Du L."/>
            <person name="Sun Y."/>
            <person name="Zhan W."/>
            <person name="Jiang J.F."/>
            <person name="Wang Q."/>
            <person name="Zhang B."/>
            <person name="Ji P."/>
            <person name="Bell-Sakyi L."/>
            <person name="Cui X.M."/>
            <person name="Yuan T.T."/>
            <person name="Jiang B.G."/>
            <person name="Yang W.F."/>
            <person name="Lam T.T."/>
            <person name="Chang Q.C."/>
            <person name="Ding S.J."/>
            <person name="Wang X.J."/>
            <person name="Zhu J.G."/>
            <person name="Ruan X.D."/>
            <person name="Zhao L."/>
            <person name="Wei J.T."/>
            <person name="Ye R.Z."/>
            <person name="Que T.C."/>
            <person name="Du C.H."/>
            <person name="Zhou Y.H."/>
            <person name="Cheng J.X."/>
            <person name="Dai P.F."/>
            <person name="Guo W.B."/>
            <person name="Han X.H."/>
            <person name="Huang E.J."/>
            <person name="Li L.F."/>
            <person name="Wei W."/>
            <person name="Gao Y.C."/>
            <person name="Liu J.Z."/>
            <person name="Shao H.Z."/>
            <person name="Wang X."/>
            <person name="Wang C.C."/>
            <person name="Yang T.C."/>
            <person name="Huo Q.B."/>
            <person name="Li W."/>
            <person name="Chen H.Y."/>
            <person name="Chen S.E."/>
            <person name="Zhou L.G."/>
            <person name="Ni X.B."/>
            <person name="Tian J.H."/>
            <person name="Sheng Y."/>
            <person name="Liu T."/>
            <person name="Pan Y.S."/>
            <person name="Xia L.Y."/>
            <person name="Li J."/>
            <person name="Zhao F."/>
            <person name="Cao W.C."/>
        </authorList>
    </citation>
    <scope>NUCLEOTIDE SEQUENCE [LARGE SCALE GENOMIC DNA]</scope>
    <source>
        <strain evidence="1">HaeL-2018</strain>
    </source>
</reference>
<protein>
    <submittedName>
        <fullName evidence="1">Uncharacterized protein</fullName>
    </submittedName>
</protein>
<evidence type="ECO:0000313" key="1">
    <source>
        <dbReference type="EMBL" id="KAH9367038.1"/>
    </source>
</evidence>
<sequence length="413" mass="45867">MYARRHPAEDASFLMGAEDPAYRQRKPGDLLGILVDLSVNWDIHIWFRMRIALRSRNTSAVHIGRSQSLADWAAMVKGIRNTRKYNRGIEKVLGLLDLPREQQRETLSRVMALENLISAALGNSPVNEEPLVDRLETMAALLTPSIHATSWLDAVRSVQPPGVNITLGVPVRVVHPSVLRALSHLLDLGPRMQDAVAEHIVYRTILEVGWMVDDRNRRHQRLDSKPDTAAVKCLHHVKNMVGLAWFSLFPASNGDRRVKLSVLGSLRPTLQLLTGIAAPSESSIPADVLPPLQASFFANWVTYKQARLELLSRGLYNVLGVDGVADGSWNQELNSTAEPLIFSYPFFHSDLHPIVNYAGAGRLLARSVLGLTMSNAFLSLEAAAVKAARHALEESGETTDWPQRSFLEQHVCE</sequence>
<comment type="caution">
    <text evidence="1">The sequence shown here is derived from an EMBL/GenBank/DDBJ whole genome shotgun (WGS) entry which is preliminary data.</text>
</comment>
<accession>A0A9J6FLF5</accession>
<organism evidence="1 2">
    <name type="scientific">Haemaphysalis longicornis</name>
    <name type="common">Bush tick</name>
    <dbReference type="NCBI Taxonomy" id="44386"/>
    <lineage>
        <taxon>Eukaryota</taxon>
        <taxon>Metazoa</taxon>
        <taxon>Ecdysozoa</taxon>
        <taxon>Arthropoda</taxon>
        <taxon>Chelicerata</taxon>
        <taxon>Arachnida</taxon>
        <taxon>Acari</taxon>
        <taxon>Parasitiformes</taxon>
        <taxon>Ixodida</taxon>
        <taxon>Ixodoidea</taxon>
        <taxon>Ixodidae</taxon>
        <taxon>Haemaphysalinae</taxon>
        <taxon>Haemaphysalis</taxon>
    </lineage>
</organism>
<name>A0A9J6FLF5_HAELO</name>
<keyword evidence="2" id="KW-1185">Reference proteome</keyword>
<dbReference type="EMBL" id="JABSTR010000004">
    <property type="protein sequence ID" value="KAH9367038.1"/>
    <property type="molecule type" value="Genomic_DNA"/>
</dbReference>
<gene>
    <name evidence="1" type="ORF">HPB48_021928</name>
</gene>
<proteinExistence type="predicted"/>
<dbReference type="VEuPathDB" id="VectorBase:HLOH_050581"/>
<dbReference type="AlphaFoldDB" id="A0A9J6FLF5"/>